<dbReference type="OrthoDB" id="9770043at2"/>
<sequence>MAACVVLASALVACQPPAPEVDQDASLAIRAGSAAVLGKAGARVGAPASRPAGSASAPPAGKVMNTGGPLPASVEPDVPFDISEMARFDRPWAMCFLPDGRLLVTEKGGQLRLFDPATGQTGTITGLPPVDVVGQGGLGDVILFPRFDSSRRILISYVEPGGGDLRGAAVASAQLELDAGGGGHLADLRVLWRQVPKVTGSGHYSHRLAFGPEGKLWITSGDRQKFDPAQDMQSNLGKLIRLNPDGSAPTDNPFHAQGGVAAQVWSLGHRNMLGIAFDVGGRLWTHEMGPAGGDELNRAERGANHGWPLVSEGDHYDGTPIPDHDTRPDLNAPEVAWTPVIAPSGFIVYTADAFPYFYGDGFIGGLASQALIRIEFEGTKAHELKRYPMGSRIREVEQGPDGAIWLLEDGGNARLLKLTPLPR</sequence>
<dbReference type="InterPro" id="IPR011041">
    <property type="entry name" value="Quinoprot_gluc/sorb_DH_b-prop"/>
</dbReference>
<feature type="domain" description="Glucose/Sorbosone dehydrogenase" evidence="2">
    <location>
        <begin position="88"/>
        <end position="417"/>
    </location>
</feature>
<dbReference type="SUPFAM" id="SSF50952">
    <property type="entry name" value="Soluble quinoprotein glucose dehydrogenase"/>
    <property type="match status" value="1"/>
</dbReference>
<comment type="caution">
    <text evidence="3">The sequence shown here is derived from an EMBL/GenBank/DDBJ whole genome shotgun (WGS) entry which is preliminary data.</text>
</comment>
<dbReference type="PANTHER" id="PTHR19328:SF75">
    <property type="entry name" value="ALDOSE SUGAR DEHYDROGENASE YLII"/>
    <property type="match status" value="1"/>
</dbReference>
<feature type="compositionally biased region" description="Low complexity" evidence="1">
    <location>
        <begin position="47"/>
        <end position="61"/>
    </location>
</feature>
<evidence type="ECO:0000313" key="3">
    <source>
        <dbReference type="EMBL" id="TQD45220.1"/>
    </source>
</evidence>
<keyword evidence="4" id="KW-1185">Reference proteome</keyword>
<dbReference type="InterPro" id="IPR011042">
    <property type="entry name" value="6-blade_b-propeller_TolB-like"/>
</dbReference>
<organism evidence="3 4">
    <name type="scientific">Marilutibacter aestuarii</name>
    <dbReference type="NCBI Taxonomy" id="1706195"/>
    <lineage>
        <taxon>Bacteria</taxon>
        <taxon>Pseudomonadati</taxon>
        <taxon>Pseudomonadota</taxon>
        <taxon>Gammaproteobacteria</taxon>
        <taxon>Lysobacterales</taxon>
        <taxon>Lysobacteraceae</taxon>
        <taxon>Marilutibacter</taxon>
    </lineage>
</organism>
<dbReference type="AlphaFoldDB" id="A0A508A5R6"/>
<evidence type="ECO:0000259" key="2">
    <source>
        <dbReference type="Pfam" id="PF07995"/>
    </source>
</evidence>
<gene>
    <name evidence="3" type="ORF">FKV25_08655</name>
</gene>
<name>A0A508A5R6_9GAMM</name>
<dbReference type="InterPro" id="IPR012938">
    <property type="entry name" value="Glc/Sorbosone_DH"/>
</dbReference>
<dbReference type="Gene3D" id="2.120.10.30">
    <property type="entry name" value="TolB, C-terminal domain"/>
    <property type="match status" value="1"/>
</dbReference>
<dbReference type="PANTHER" id="PTHR19328">
    <property type="entry name" value="HEDGEHOG-INTERACTING PROTEIN"/>
    <property type="match status" value="1"/>
</dbReference>
<feature type="region of interest" description="Disordered" evidence="1">
    <location>
        <begin position="47"/>
        <end position="69"/>
    </location>
</feature>
<accession>A0A508A5R6</accession>
<evidence type="ECO:0000313" key="4">
    <source>
        <dbReference type="Proteomes" id="UP000318212"/>
    </source>
</evidence>
<proteinExistence type="predicted"/>
<dbReference type="EMBL" id="VICE01000084">
    <property type="protein sequence ID" value="TQD45220.1"/>
    <property type="molecule type" value="Genomic_DNA"/>
</dbReference>
<dbReference type="Proteomes" id="UP000318212">
    <property type="component" value="Unassembled WGS sequence"/>
</dbReference>
<reference evidence="3 4" key="1">
    <citation type="submission" date="2019-06" db="EMBL/GenBank/DDBJ databases">
        <title>Lysobacter alkalisoli sp. nov. isolated from saline soil.</title>
        <authorList>
            <person name="Sun J.-Q."/>
            <person name="Xu L."/>
        </authorList>
    </citation>
    <scope>NUCLEOTIDE SEQUENCE [LARGE SCALE GENOMIC DNA]</scope>
    <source>
        <strain evidence="3 4">JCM 31130</strain>
    </source>
</reference>
<protein>
    <submittedName>
        <fullName evidence="3">PQQ-dependent sugar dehydrogenase</fullName>
    </submittedName>
</protein>
<dbReference type="Pfam" id="PF07995">
    <property type="entry name" value="GSDH"/>
    <property type="match status" value="1"/>
</dbReference>
<evidence type="ECO:0000256" key="1">
    <source>
        <dbReference type="SAM" id="MobiDB-lite"/>
    </source>
</evidence>